<dbReference type="AlphaFoldDB" id="B9J5V6"/>
<evidence type="ECO:0000313" key="1">
    <source>
        <dbReference type="EMBL" id="ACM15751.1"/>
    </source>
</evidence>
<dbReference type="HOGENOM" id="CLU_2679944_0_0_9"/>
<organism evidence="1 2">
    <name type="scientific">Bacillus cereus (strain Q1)</name>
    <dbReference type="NCBI Taxonomy" id="361100"/>
    <lineage>
        <taxon>Bacteria</taxon>
        <taxon>Bacillati</taxon>
        <taxon>Bacillota</taxon>
        <taxon>Bacilli</taxon>
        <taxon>Bacillales</taxon>
        <taxon>Bacillaceae</taxon>
        <taxon>Bacillus</taxon>
        <taxon>Bacillus cereus group</taxon>
    </lineage>
</organism>
<proteinExistence type="predicted"/>
<reference evidence="1 2" key="1">
    <citation type="journal article" date="2009" name="J. Bacteriol.">
        <title>Complete genome sequence of the extremophilic Bacillus cereus strain Q1 with industrial applications.</title>
        <authorList>
            <person name="Xiong Z."/>
            <person name="Jiang Y."/>
            <person name="Qi D."/>
            <person name="Lu H."/>
            <person name="Yang F."/>
            <person name="Yang J."/>
            <person name="Chen L."/>
            <person name="Sun L."/>
            <person name="Xu X."/>
            <person name="Xue Y."/>
            <person name="Zhu Y."/>
            <person name="Jin Q."/>
        </authorList>
    </citation>
    <scope>NUCLEOTIDE SEQUENCE [LARGE SCALE GENOMIC DNA]</scope>
    <source>
        <strain evidence="1 2">Q1</strain>
        <plasmid evidence="1 2">pBc239</plasmid>
    </source>
</reference>
<dbReference type="Proteomes" id="UP000000441">
    <property type="component" value="Plasmid pBc239"/>
</dbReference>
<name>B9J5V6_BACCQ</name>
<keyword evidence="1" id="KW-0614">Plasmid</keyword>
<evidence type="ECO:0000313" key="2">
    <source>
        <dbReference type="Proteomes" id="UP000000441"/>
    </source>
</evidence>
<dbReference type="EMBL" id="CP000228">
    <property type="protein sequence ID" value="ACM15751.1"/>
    <property type="molecule type" value="Genomic_DNA"/>
</dbReference>
<gene>
    <name evidence="1" type="ordered locus">BCQ_PI017</name>
</gene>
<accession>B9J5V6</accession>
<protein>
    <submittedName>
        <fullName evidence="1">Uncharacterized protein</fullName>
    </submittedName>
</protein>
<geneLocation type="plasmid" evidence="1 2">
    <name>pBc239</name>
</geneLocation>
<dbReference type="KEGG" id="bcq:BCQ_PI017"/>
<sequence>MLSILQRQEGIIMEFKELIKYIEENKEEHFDELIKKIDTKINEQKKSRRLEGLNNKKAVFYFWGIRLFYFRREI</sequence>